<dbReference type="Proteomes" id="UP000029345">
    <property type="component" value="Segment"/>
</dbReference>
<evidence type="ECO:0000313" key="2">
    <source>
        <dbReference type="Proteomes" id="UP000029345"/>
    </source>
</evidence>
<organism evidence="1 2">
    <name type="scientific">Mycobacterium phage Estave1</name>
    <dbReference type="NCBI Taxonomy" id="1536603"/>
    <lineage>
        <taxon>Viruses</taxon>
        <taxon>Duplodnaviria</taxon>
        <taxon>Heunggongvirae</taxon>
        <taxon>Uroviricota</taxon>
        <taxon>Caudoviricetes</taxon>
        <taxon>Gracegardnervirinae</taxon>
        <taxon>Cheoctovirus</taxon>
        <taxon>Cheoctovirus estave1</taxon>
    </lineage>
</organism>
<accession>A0A088F7E8</accession>
<dbReference type="KEGG" id="vg:23678963"/>
<sequence>MTPQEFLAAANEIHDRYPDAAVYVNPPPALNRYRMNPQIPVGAIAVDLDRAWPHKCPLDDDEDECLACSGWYELVAWIDPLRGQVHHVDVPFRED</sequence>
<gene>
    <name evidence="1" type="ORF">PBI_ESTAVE1_22</name>
</gene>
<dbReference type="RefSeq" id="YP_009124213.1">
    <property type="nucleotide sequence ID" value="NC_026585.1"/>
</dbReference>
<keyword evidence="2" id="KW-1185">Reference proteome</keyword>
<name>A0A088F7E8_9CAUD</name>
<proteinExistence type="predicted"/>
<protein>
    <submittedName>
        <fullName evidence="1">Uncharacterized protein</fullName>
    </submittedName>
</protein>
<reference evidence="1 2" key="1">
    <citation type="submission" date="2014-08" db="EMBL/GenBank/DDBJ databases">
        <authorList>
            <person name="Abernathy K.P."/>
            <person name="Arnold C.T."/>
            <person name="Banks B.N."/>
            <person name="Bell M.J."/>
            <person name="Dang D."/>
            <person name="Estave P.M."/>
            <person name="Ford J.D."/>
            <person name="Fowler K.L."/>
            <person name="Guillory Q.M."/>
            <person name="Martin G.N."/>
            <person name="Minor J.G."/>
            <person name="Powell J."/>
            <person name="Sarhan H.A."/>
            <person name="Stewart E.L."/>
            <person name="Sutherlin T.K."/>
            <person name="Terry T.J."/>
            <person name="Wagner S.L."/>
            <person name="Zayed M.R."/>
            <person name="Ireland S.K."/>
            <person name="Ross J.F."/>
            <person name="Serrano M.G."/>
            <person name="Buck G."/>
            <person name="Lee V."/>
            <person name="Wang Y."/>
            <person name="Carvalho R."/>
            <person name="Voegtly L."/>
            <person name="Shi R."/>
            <person name="Duckworth R."/>
            <person name="Johnson A."/>
            <person name="Loviza R."/>
            <person name="Walstead R."/>
            <person name="Shah Z."/>
            <person name="Kiflezghi M."/>
            <person name="Wade K."/>
            <person name="Anders K.R."/>
            <person name="Braun M.A."/>
            <person name="Delesalle V.A."/>
            <person name="Hughes L.E."/>
            <person name="Ware V.C."/>
            <person name="Bradley K.W."/>
            <person name="Barker L.P."/>
            <person name="Asai D.J."/>
            <person name="Bowman C.A."/>
            <person name="Russell D.A."/>
            <person name="Pope W.H."/>
            <person name="Jacobs-Sera D."/>
            <person name="Hendrix R.W."/>
            <person name="Hatfull G.F."/>
        </authorList>
    </citation>
    <scope>NUCLEOTIDE SEQUENCE [LARGE SCALE GENOMIC DNA]</scope>
</reference>
<dbReference type="GeneID" id="23678963"/>
<dbReference type="EMBL" id="KM279937">
    <property type="protein sequence ID" value="AIM40412.1"/>
    <property type="molecule type" value="Genomic_DNA"/>
</dbReference>
<evidence type="ECO:0000313" key="1">
    <source>
        <dbReference type="EMBL" id="AIM40412.1"/>
    </source>
</evidence>